<proteinExistence type="predicted"/>
<dbReference type="RefSeq" id="WP_170196678.1">
    <property type="nucleotide sequence ID" value="NZ_JABBNB010000031.1"/>
</dbReference>
<dbReference type="Gene3D" id="3.10.450.50">
    <property type="match status" value="1"/>
</dbReference>
<gene>
    <name evidence="1" type="ORF">HH308_23455</name>
</gene>
<accession>A0A848L9B8</accession>
<dbReference type="AlphaFoldDB" id="A0A848L9B8"/>
<evidence type="ECO:0000313" key="1">
    <source>
        <dbReference type="EMBL" id="NMO04178.1"/>
    </source>
</evidence>
<dbReference type="SUPFAM" id="SSF54427">
    <property type="entry name" value="NTF2-like"/>
    <property type="match status" value="1"/>
</dbReference>
<comment type="caution">
    <text evidence="1">The sequence shown here is derived from an EMBL/GenBank/DDBJ whole genome shotgun (WGS) entry which is preliminary data.</text>
</comment>
<organism evidence="1 2">
    <name type="scientific">Gordonia asplenii</name>
    <dbReference type="NCBI Taxonomy" id="2725283"/>
    <lineage>
        <taxon>Bacteria</taxon>
        <taxon>Bacillati</taxon>
        <taxon>Actinomycetota</taxon>
        <taxon>Actinomycetes</taxon>
        <taxon>Mycobacteriales</taxon>
        <taxon>Gordoniaceae</taxon>
        <taxon>Gordonia</taxon>
    </lineage>
</organism>
<evidence type="ECO:0000313" key="2">
    <source>
        <dbReference type="Proteomes" id="UP000550729"/>
    </source>
</evidence>
<keyword evidence="2" id="KW-1185">Reference proteome</keyword>
<sequence length="179" mass="19849">MTELSVEEMEAILYEHEIREASQDVEWTMGTVVDDPHYEFPTGQISVDGRDAVAEHYRRALPSGVEQRAASQKRVHGSGPNTLFREATFSFDAADGTRRTGQYVAVIEFDPASKKIVSERQYGDTYFAEFLAPHLGDDYARYPGVSLLNDGLAAVSREQMLEEAEAGRANPGTRSLTSL</sequence>
<dbReference type="Proteomes" id="UP000550729">
    <property type="component" value="Unassembled WGS sequence"/>
</dbReference>
<dbReference type="EMBL" id="JABBNB010000031">
    <property type="protein sequence ID" value="NMO04178.1"/>
    <property type="molecule type" value="Genomic_DNA"/>
</dbReference>
<name>A0A848L9B8_9ACTN</name>
<evidence type="ECO:0008006" key="3">
    <source>
        <dbReference type="Google" id="ProtNLM"/>
    </source>
</evidence>
<reference evidence="1 2" key="1">
    <citation type="submission" date="2020-04" db="EMBL/GenBank/DDBJ databases">
        <title>Gordonia sp. nov. TBRC 11910.</title>
        <authorList>
            <person name="Suriyachadkun C."/>
        </authorList>
    </citation>
    <scope>NUCLEOTIDE SEQUENCE [LARGE SCALE GENOMIC DNA]</scope>
    <source>
        <strain evidence="1 2">TBRC 11910</strain>
    </source>
</reference>
<dbReference type="InterPro" id="IPR032710">
    <property type="entry name" value="NTF2-like_dom_sf"/>
</dbReference>
<protein>
    <recommendedName>
        <fullName evidence="3">SnoaL-like domain-containing protein</fullName>
    </recommendedName>
</protein>